<dbReference type="RefSeq" id="XP_030055813.1">
    <property type="nucleotide sequence ID" value="XM_030199953.1"/>
</dbReference>
<dbReference type="GeneID" id="115468310"/>
<dbReference type="FunFam" id="2.60.120.920:FF:000004">
    <property type="entry name" value="Butyrophilin subfamily 1 member A1"/>
    <property type="match status" value="1"/>
</dbReference>
<dbReference type="SUPFAM" id="SSF49899">
    <property type="entry name" value="Concanavalin A-like lectins/glucanases"/>
    <property type="match status" value="1"/>
</dbReference>
<dbReference type="Gene3D" id="2.60.120.920">
    <property type="match status" value="1"/>
</dbReference>
<dbReference type="OrthoDB" id="128536at2759"/>
<dbReference type="SMART" id="SM00449">
    <property type="entry name" value="SPRY"/>
    <property type="match status" value="1"/>
</dbReference>
<dbReference type="InterPro" id="IPR003879">
    <property type="entry name" value="Butyrophylin_SPRY"/>
</dbReference>
<accession>A0A6P7XTI7</accession>
<keyword evidence="2" id="KW-1185">Reference proteome</keyword>
<evidence type="ECO:0000259" key="1">
    <source>
        <dbReference type="PROSITE" id="PS50188"/>
    </source>
</evidence>
<gene>
    <name evidence="3" type="primary">LOC115468310</name>
</gene>
<dbReference type="InterPro" id="IPR050143">
    <property type="entry name" value="TRIM/RBCC"/>
</dbReference>
<dbReference type="InterPro" id="IPR013320">
    <property type="entry name" value="ConA-like_dom_sf"/>
</dbReference>
<dbReference type="InterPro" id="IPR006574">
    <property type="entry name" value="PRY"/>
</dbReference>
<reference evidence="3" key="1">
    <citation type="submission" date="2025-08" db="UniProtKB">
        <authorList>
            <consortium name="RefSeq"/>
        </authorList>
    </citation>
    <scope>IDENTIFICATION</scope>
</reference>
<dbReference type="PANTHER" id="PTHR24103">
    <property type="entry name" value="E3 UBIQUITIN-PROTEIN LIGASE TRIM"/>
    <property type="match status" value="1"/>
</dbReference>
<dbReference type="SMART" id="SM00589">
    <property type="entry name" value="PRY"/>
    <property type="match status" value="1"/>
</dbReference>
<sequence length="179" mass="19977">MRVRVNVTLDPETAGPNLVLSEDGKSVRNGKRRQKVSHTPPRFDYGSCVLGSEGFTSGRHYWEVEVRGVTGSLLGVCKDSVGRKGGFRLTPGEGFWTVGLWYKRRCWVLTSPNTKHRLSEIPGTVGILLDYEAGKVSFYDAENKSHLSTFTDTFTGKLRPFFGSYSGFPLTIRQVPAWI</sequence>
<dbReference type="Pfam" id="PF00622">
    <property type="entry name" value="SPRY"/>
    <property type="match status" value="1"/>
</dbReference>
<dbReference type="PRINTS" id="PR01407">
    <property type="entry name" value="BUTYPHLNCDUF"/>
</dbReference>
<feature type="domain" description="B30.2/SPRY" evidence="1">
    <location>
        <begin position="1"/>
        <end position="177"/>
    </location>
</feature>
<dbReference type="Proteomes" id="UP000515156">
    <property type="component" value="Chromosome 4"/>
</dbReference>
<evidence type="ECO:0000313" key="2">
    <source>
        <dbReference type="Proteomes" id="UP000515156"/>
    </source>
</evidence>
<organism evidence="2 3">
    <name type="scientific">Microcaecilia unicolor</name>
    <dbReference type="NCBI Taxonomy" id="1415580"/>
    <lineage>
        <taxon>Eukaryota</taxon>
        <taxon>Metazoa</taxon>
        <taxon>Chordata</taxon>
        <taxon>Craniata</taxon>
        <taxon>Vertebrata</taxon>
        <taxon>Euteleostomi</taxon>
        <taxon>Amphibia</taxon>
        <taxon>Gymnophiona</taxon>
        <taxon>Siphonopidae</taxon>
        <taxon>Microcaecilia</taxon>
    </lineage>
</organism>
<evidence type="ECO:0000313" key="3">
    <source>
        <dbReference type="RefSeq" id="XP_030055813.1"/>
    </source>
</evidence>
<dbReference type="Pfam" id="PF13765">
    <property type="entry name" value="PRY"/>
    <property type="match status" value="1"/>
</dbReference>
<dbReference type="InParanoid" id="A0A6P7XTI7"/>
<dbReference type="CDD" id="cd13733">
    <property type="entry name" value="SPRY_PRY_C-I_1"/>
    <property type="match status" value="1"/>
</dbReference>
<dbReference type="InterPro" id="IPR003877">
    <property type="entry name" value="SPRY_dom"/>
</dbReference>
<protein>
    <submittedName>
        <fullName evidence="3">E3 ubiquitin-protein ligase TRIM39-like</fullName>
    </submittedName>
</protein>
<dbReference type="AlphaFoldDB" id="A0A6P7XTI7"/>
<dbReference type="KEGG" id="muo:115468310"/>
<dbReference type="PROSITE" id="PS50188">
    <property type="entry name" value="B302_SPRY"/>
    <property type="match status" value="1"/>
</dbReference>
<dbReference type="InterPro" id="IPR043136">
    <property type="entry name" value="B30.2/SPRY_sf"/>
</dbReference>
<proteinExistence type="predicted"/>
<dbReference type="InterPro" id="IPR001870">
    <property type="entry name" value="B30.2/SPRY"/>
</dbReference>
<name>A0A6P7XTI7_9AMPH</name>